<dbReference type="AlphaFoldDB" id="A0A974P707"/>
<protein>
    <recommendedName>
        <fullName evidence="2">Tetratricopeptide repeat protein</fullName>
    </recommendedName>
</protein>
<reference evidence="1" key="1">
    <citation type="submission" date="2021-01" db="EMBL/GenBank/DDBJ databases">
        <title>Genome sequence of Phenylobacterium sp. 20VBR1 isolated from a valley glaceir, Ny-Alesund, Svalbard.</title>
        <authorList>
            <person name="Thomas F.A."/>
            <person name="Krishnan K.P."/>
            <person name="Sinha R.K."/>
        </authorList>
    </citation>
    <scope>NUCLEOTIDE SEQUENCE</scope>
    <source>
        <strain evidence="1">20VBR1</strain>
    </source>
</reference>
<proteinExistence type="predicted"/>
<organism evidence="1">
    <name type="scientific">Phenylobacterium glaciei</name>
    <dbReference type="NCBI Taxonomy" id="2803784"/>
    <lineage>
        <taxon>Bacteria</taxon>
        <taxon>Pseudomonadati</taxon>
        <taxon>Pseudomonadota</taxon>
        <taxon>Alphaproteobacteria</taxon>
        <taxon>Caulobacterales</taxon>
        <taxon>Caulobacteraceae</taxon>
        <taxon>Phenylobacterium</taxon>
    </lineage>
</organism>
<name>A0A974P707_9CAUL</name>
<gene>
    <name evidence="1" type="ORF">JKL49_11290</name>
</gene>
<evidence type="ECO:0000313" key="1">
    <source>
        <dbReference type="EMBL" id="QQZ51520.1"/>
    </source>
</evidence>
<dbReference type="Gene3D" id="3.40.50.11380">
    <property type="match status" value="1"/>
</dbReference>
<sequence length="298" mass="31960">MDIPGDEPDLDAEIAQARADVAAGRIVEAVDRLQTLIEVPIYDHRLHYAMAAALGAVGDVEGQRSWLLDAQTFHALQAISEQDGVDMARFVSEPDYALQIGDQAYADGKMGLAAAAFGQRAAAGRDVLCDHAMGLSLLHQGRVQEAITAFTLAADTYKSSIAHEFLLYACFFAENGVRLHAAEARRWAQLYAPPPQTCPSPIPTSPAASCGSDMSPHLLRSQLNPFIVPVLENHDLDQLDVFIYCADPKTEIGIRATAVRGIETLSDIDAASLIASDGIDILIDLWGHTADGRLGSSP</sequence>
<dbReference type="EMBL" id="CP068570">
    <property type="protein sequence ID" value="QQZ51520.1"/>
    <property type="molecule type" value="Genomic_DNA"/>
</dbReference>
<accession>A0A974P707</accession>
<evidence type="ECO:0008006" key="2">
    <source>
        <dbReference type="Google" id="ProtNLM"/>
    </source>
</evidence>